<organism evidence="11 12">
    <name type="scientific">Gonium pectorale</name>
    <name type="common">Green alga</name>
    <dbReference type="NCBI Taxonomy" id="33097"/>
    <lineage>
        <taxon>Eukaryota</taxon>
        <taxon>Viridiplantae</taxon>
        <taxon>Chlorophyta</taxon>
        <taxon>core chlorophytes</taxon>
        <taxon>Chlorophyceae</taxon>
        <taxon>CS clade</taxon>
        <taxon>Chlamydomonadales</taxon>
        <taxon>Volvocaceae</taxon>
        <taxon>Gonium</taxon>
    </lineage>
</organism>
<feature type="compositionally biased region" description="Basic and acidic residues" evidence="8">
    <location>
        <begin position="3130"/>
        <end position="3148"/>
    </location>
</feature>
<dbReference type="STRING" id="33097.A0A150GMF6"/>
<comment type="similarity">
    <text evidence="2">Belongs to the fucolectin family.</text>
</comment>
<dbReference type="SUPFAM" id="SSF49785">
    <property type="entry name" value="Galactose-binding domain-like"/>
    <property type="match status" value="5"/>
</dbReference>
<evidence type="ECO:0000256" key="7">
    <source>
        <dbReference type="ARBA" id="ARBA00023157"/>
    </source>
</evidence>
<comment type="function">
    <text evidence="1">Acts as a defensive agent. Recognizes blood group fucosylated oligosaccharides including A, B, H and Lewis B-type antigens. Does not recognize Lewis A antigen and has low affinity for monovalent haptens.</text>
</comment>
<feature type="transmembrane region" description="Helical" evidence="9">
    <location>
        <begin position="3663"/>
        <end position="3684"/>
    </location>
</feature>
<dbReference type="GO" id="GO:0010185">
    <property type="term" value="P:regulation of cellular defense response"/>
    <property type="evidence" value="ECO:0007669"/>
    <property type="project" value="UniProtKB-ARBA"/>
</dbReference>
<keyword evidence="4" id="KW-0479">Metal-binding</keyword>
<keyword evidence="7" id="KW-1015">Disulfide bond</keyword>
<evidence type="ECO:0000256" key="2">
    <source>
        <dbReference type="ARBA" id="ARBA00010147"/>
    </source>
</evidence>
<feature type="region of interest" description="Disordered" evidence="8">
    <location>
        <begin position="3241"/>
        <end position="3274"/>
    </location>
</feature>
<keyword evidence="6" id="KW-0106">Calcium</keyword>
<feature type="region of interest" description="Disordered" evidence="8">
    <location>
        <begin position="3078"/>
        <end position="3159"/>
    </location>
</feature>
<evidence type="ECO:0000256" key="5">
    <source>
        <dbReference type="ARBA" id="ARBA00022734"/>
    </source>
</evidence>
<evidence type="ECO:0000256" key="3">
    <source>
        <dbReference type="ARBA" id="ARBA00011233"/>
    </source>
</evidence>
<dbReference type="Proteomes" id="UP000075714">
    <property type="component" value="Unassembled WGS sequence"/>
</dbReference>
<name>A0A150GMF6_GONPE</name>
<dbReference type="InterPro" id="IPR006585">
    <property type="entry name" value="FTP1"/>
</dbReference>
<feature type="region of interest" description="Disordered" evidence="8">
    <location>
        <begin position="3301"/>
        <end position="3363"/>
    </location>
</feature>
<feature type="compositionally biased region" description="Low complexity" evidence="8">
    <location>
        <begin position="3245"/>
        <end position="3267"/>
    </location>
</feature>
<evidence type="ECO:0000259" key="10">
    <source>
        <dbReference type="SMART" id="SM00607"/>
    </source>
</evidence>
<dbReference type="InterPro" id="IPR051941">
    <property type="entry name" value="BG_Antigen-Binding_Lectin"/>
</dbReference>
<feature type="region of interest" description="Disordered" evidence="8">
    <location>
        <begin position="2300"/>
        <end position="2324"/>
    </location>
</feature>
<evidence type="ECO:0000256" key="1">
    <source>
        <dbReference type="ARBA" id="ARBA00002219"/>
    </source>
</evidence>
<feature type="compositionally biased region" description="Basic and acidic residues" evidence="8">
    <location>
        <begin position="3106"/>
        <end position="3118"/>
    </location>
</feature>
<gene>
    <name evidence="11" type="ORF">GPECTOR_14g263</name>
</gene>
<dbReference type="EMBL" id="LSYV01000015">
    <property type="protein sequence ID" value="KXZ51023.1"/>
    <property type="molecule type" value="Genomic_DNA"/>
</dbReference>
<evidence type="ECO:0000313" key="11">
    <source>
        <dbReference type="EMBL" id="KXZ51023.1"/>
    </source>
</evidence>
<protein>
    <recommendedName>
        <fullName evidence="10">Fucolectin tachylectin-4 pentraxin-1 domain-containing protein</fullName>
    </recommendedName>
</protein>
<feature type="region of interest" description="Disordered" evidence="8">
    <location>
        <begin position="3410"/>
        <end position="3525"/>
    </location>
</feature>
<keyword evidence="9" id="KW-1133">Transmembrane helix</keyword>
<keyword evidence="9" id="KW-0472">Membrane</keyword>
<dbReference type="PANTHER" id="PTHR45713:SF6">
    <property type="entry name" value="F5_8 TYPE C DOMAIN-CONTAINING PROTEIN"/>
    <property type="match status" value="1"/>
</dbReference>
<accession>A0A150GMF6</accession>
<feature type="compositionally biased region" description="Acidic residues" evidence="8">
    <location>
        <begin position="3322"/>
        <end position="3335"/>
    </location>
</feature>
<dbReference type="SMART" id="SM00607">
    <property type="entry name" value="FTP"/>
    <property type="match status" value="1"/>
</dbReference>
<feature type="region of interest" description="Disordered" evidence="8">
    <location>
        <begin position="1544"/>
        <end position="1570"/>
    </location>
</feature>
<feature type="transmembrane region" description="Helical" evidence="9">
    <location>
        <begin position="3592"/>
        <end position="3615"/>
    </location>
</feature>
<feature type="region of interest" description="Disordered" evidence="8">
    <location>
        <begin position="129"/>
        <end position="156"/>
    </location>
</feature>
<evidence type="ECO:0000256" key="8">
    <source>
        <dbReference type="SAM" id="MobiDB-lite"/>
    </source>
</evidence>
<feature type="domain" description="Fucolectin tachylectin-4 pentraxin-1" evidence="10">
    <location>
        <begin position="1756"/>
        <end position="1913"/>
    </location>
</feature>
<comment type="subunit">
    <text evidence="3">Homotrimer.</text>
</comment>
<keyword evidence="12" id="KW-1185">Reference proteome</keyword>
<dbReference type="OrthoDB" id="547680at2759"/>
<feature type="compositionally biased region" description="Pro residues" evidence="8">
    <location>
        <begin position="1547"/>
        <end position="1563"/>
    </location>
</feature>
<dbReference type="InterPro" id="IPR008979">
    <property type="entry name" value="Galactose-bd-like_sf"/>
</dbReference>
<evidence type="ECO:0000256" key="9">
    <source>
        <dbReference type="SAM" id="Phobius"/>
    </source>
</evidence>
<dbReference type="GO" id="GO:0001868">
    <property type="term" value="P:regulation of complement activation, lectin pathway"/>
    <property type="evidence" value="ECO:0007669"/>
    <property type="project" value="UniProtKB-ARBA"/>
</dbReference>
<feature type="compositionally biased region" description="Pro residues" evidence="8">
    <location>
        <begin position="135"/>
        <end position="146"/>
    </location>
</feature>
<evidence type="ECO:0000313" key="12">
    <source>
        <dbReference type="Proteomes" id="UP000075714"/>
    </source>
</evidence>
<dbReference type="Gene3D" id="2.60.120.260">
    <property type="entry name" value="Galactose-binding domain-like"/>
    <property type="match status" value="8"/>
</dbReference>
<evidence type="ECO:0000256" key="4">
    <source>
        <dbReference type="ARBA" id="ARBA00022723"/>
    </source>
</evidence>
<feature type="transmembrane region" description="Helical" evidence="9">
    <location>
        <begin position="3557"/>
        <end position="3580"/>
    </location>
</feature>
<keyword evidence="5" id="KW-0430">Lectin</keyword>
<feature type="transmembrane region" description="Helical" evidence="9">
    <location>
        <begin position="2896"/>
        <end position="2920"/>
    </location>
</feature>
<sequence length="3717" mass="382668">MVTLSSSYGDAGFEVGVDCGSGSKAVTGTFARSASWDPADTPTPGTWPDGLDGTSSPTGYTADCAPTQEANGVIMYEDQSSGSAVVFSYGRGTGRYYYVGLDFDVTPRVARWGQLLEAIALQAASNSAGMRVSPSIPPSPPAPPAPESSGLSDDSDLSIPSVRWPVGRGRVSYTAAGYTATAGLTSPPEADIARSTYLCHDLPTASSQLLGGADPWVAFDLGTARRVVEVRVQQLVARDSDGQGVFARGVELQVRVQATAVDTASGPAIDEGNQLCSDLTTTIDANTDASLGSAPAVTSCGNEKGLIGRYVSVLVIGGVPGANYMALCGVDIVGLLPDTYGLVSRNKPVCVSSSGSSAAVSGTWGLAVGRVPADMDPSLAVDGLYNDNRKSNGMCALSHLQQDPFITIDLGASMLIERVEVTKSSSYHHSAELNDFSIVASDVDCVLAGNPMVTLAADQVSTCATNLVLAAGSTGVYNCSGTKGRYLTISMQGYYGYLRLCELDVFAALPSSQAYSISTHRRVVSDPAMETLLFGQDTATTRDVAGLLVDAVTPSGLRSTATGGSSDTDIRSACVSGLTYEAGSPWVAIDLGASFFVQHVQLHFVSHLDEISSYGSGYKATLDVRLGDTAMIGGSEATDNPACVSAAGIFAGLEDSFDVYGSGENVRRYRCGYQGRYVTVAALRTAADDFYTIGLPPLCEVEVYVVLGSVAPVGYLSSLALYAAGSDGSGGSSASNATLALQNPNYRSGLVTEEQVLTSGIAAGTTVTFTLSNDTASPPTPGYGDTLRGGSNVSLPDSAVTVLQADPSDPPVGRYLMITHADVDTLLVLCQVWVYTSDDTGITAGVGGRGPRPGVLLRKTTGRVTEQYGSLPVQGGGQQDALPARRRSLLQSFGPASLFVDLGLARSVEVALLRVVNSSIEYDELGDVQVLLSNSTSGADPHYCAFDVTIELTIARHVFGCNGGYGRYVVASRTVSYAMPSDAGLEVYLNDDSSQTVVSSLRPTSQSGGVSSEAGGSDNAVNGFYSSAAVDAAVSAGRLGVYFGAATDMAAGPWWAVDLGAALPITFVEVTPHPSPADGLDLEAFEVLLSNHTLVYGTEGATVLQNLTVVAGAAGRFSLGGVAARQVVIRQPSYITRSLELAQVDVYVDHSTVAANSDTLITDKPLSYPVRVTDAYGSYGTYTDEGGLSVSGWLAPLAADGYADTDTLRCARVGPGSGNPWLLVDLGSAVQVDRVELLKASDPGIASELDGVDVLLGNSTDAESNPVVLSGLSLPHPGSWATFYLSTPRPAWGRYLVIRMPFAEATLTVCEVNAYGLPSARVLVASDPAVYSVSGLSQALEALDVVVDYVTDLAASAGRMWRTYYDVIIFPKHLTYADYGEYYTALLDFLYDGGAVILGPSANYINITKTFTQNLVSRTSSGGFAGFDVTMDCGSFPVQITGGFNHSRLWNKTLTPTPGSWPLVLEPPSSPNVTTGYAANCPLRSANGTAMYADVGMAATTVFSYGRGAGRYYYVGVDFDVGARLPGWGQLLEAIALQAVSTLPSSRAPPAPPPPAGGPPAPVTPGLDDGTDLSIPSVRWPVGRGRVSYTAAGYTATAGLTSPPKATDPRVTYLCHDLPVADATASGTSLWMAVDLGTLRRVTEVRIQALEAWDAKGARLRKTVVKPQVYVTASKIGSSGPSTSAARLCPNLTLNLAANAEAGVGLAAAVASCGVSSSLVGRYVGIVLLGQLAGAASARLCGVDVVGTLPDTYGLVSRNKPVCISNSGKNANAPADVDPSLAVDGLYNDNRNAKGMCALSELRQDPFITIDLGASMSIARVEVTKSSSSAHSGELSGFAILATNVSCSEADNPLVTMYETSSICGTDLSLGSGQTGVYNCSGVTGRYLTIAMQGYYGYLRLCELDVYAALPGTQPSVVSVHKTVTASSDPDTLLPGQQNATTKSVAGVLVDAVTPTGLRSTATGGSSSANLNSTCATTATTGGDGGSPWFTLDLGSRFFVHYVRVHFISQPDEYSSYGATYEAALDIRLGDTVMMPGSDPSVNPACASAAGFFTGLEASFDLYGSGQNVRRYTCGYSGRYVTVSALRTSGHGNGSVALPPLCELEVLVDTGLTTPSYLSSLALYAAGSDGSGGSSASNATLALQNPNYRSGLVTEEQVCSMTLPEPGGRAFWMLDLGQPLQITIVEMRPMSSGGAFTVSLTLLNDTESLPLLPGSGEAFPSGTSIALGTTAAAFATLASVEAEAISSGIDGSGSGGVTIVAAAAAQPTVGRYLMITRDDADAALGLCQVWVYTATDTGVTGGSGRRGARPGVTLRRAGGRGSTAVGELPLEDKPAWRPRVEIAESVVEVAGDLAAPGIVDASAADHQLALASASSGSRAGRALQSTGPASLVVDLGLVRSVEVAVLGVPASSTYAEMSGVAVSVSNSSSGSPGTYCAFGVTIALTISRHVFGCNGAYGRYVVAARSVSYALPVGSSLEAYLNDPGTQFLASSLRPTSQSGGVSSGAGGSDNAVNGFYSSAAVDAAVSAGRLGVYFGAATDMAAGPWWAVDLGAALPIAFVEVTPHPSASDGSGLERFDLLLSNYTVVTGTEGTAALQELSLAPGGAGRYSLGGASARQLVVRQPSSITRSLQLAQVDVYVTQTAFDQGTNSLITDKPLSYPDVYDAYESYGAYTDESGADRTGELAPLAVDGYTDTDTSRCARVDRVELLKASDPAIASELDGVDVLLGNSTDAESNPVVLSGLSLPHPGSWATFYLSTPRPAWGRYLVIRMPFAEATLTVCEVNAYVATTLTASIAASTAAAAAASAAAAAGGAVAASSIPTGAAAGTAGTGAALAFVGHMQFFALTSSAAVPGRAVGNFNDTNSQLSWLNLEFGTLRALGVDLPRAEMVGYSQLINITIAWLLVLALHLALTAALRALRRRWARLAAMPLPAFLVFPFPEVFIVLFFLVSLASAAGRLLAAGVANGHGHAVAVGCVLVVLLAAMAAAVLRLLLRIGRAAARLGVRFRPAPRPPPVEKEGRVTRWLRLAERGHWGRPEGIELAQLEPHRTEAYMQKGFSLQAAVKATEPHLAGTQAETGVDTAGGSRSMPGSAFAAGAVPNADSDTNRGSDGDDRSTGRRAQQPLGAEAEEKGGGKELRELTRDESTKPGTAASMTADGSAAASVSIVPMPPAQGTGTPAAGGGRSIAFNRRFWLFNRGSGAAGGGAGGSNAFALGAAAAGAAAVRPTPLPMHSPSRAWGSFSPAAGTDPAGPHGAGAAAAGQLAAMDSDSRRKSAVLEPLSDLQRASMNPLAFADSVTAGHGRGHARQYASSSGVRPEEAAADQDMGLEDADPGGEGATDAACDARPAPVAPLPHHVPTGTAVRDGDMLVLRPAAASLPADRPSSKSLAAGSSRLAVSAVALRVPERGESIGRGNGSRGNSSGENSRRSLDAGASNEGSGVMAGEPKRTGSYGVASSPRSQQPTAGADKDRPTGHDLASGLANPDGPASVRPLYAGSDDSSDIDTGEAKRAGGEGAGRNKAAAAPAEAEIKLRSCEVHERYGQLFEDMRGTKLQVITFQLALLFNAVVPAVLLGIQAGGAMRPQSTAARAANIALFLSKLLYAGYMTVVLPYFNVFTLTAELSCAWLEAAVCACLVALQWSEKETIGNAMSLCEMLVFALQILRVLLTSIIPIIMAGWEWLAEKVAGFIQRMKKGREETAGQDTNILAADTRGQP</sequence>
<dbReference type="PANTHER" id="PTHR45713">
    <property type="entry name" value="FTP DOMAIN-CONTAINING PROTEIN"/>
    <property type="match status" value="1"/>
</dbReference>
<dbReference type="GO" id="GO:0046872">
    <property type="term" value="F:metal ion binding"/>
    <property type="evidence" value="ECO:0007669"/>
    <property type="project" value="UniProtKB-KW"/>
</dbReference>
<feature type="transmembrane region" description="Helical" evidence="9">
    <location>
        <begin position="2973"/>
        <end position="2995"/>
    </location>
</feature>
<evidence type="ECO:0000256" key="6">
    <source>
        <dbReference type="ARBA" id="ARBA00022837"/>
    </source>
</evidence>
<reference evidence="12" key="1">
    <citation type="journal article" date="2016" name="Nat. Commun.">
        <title>The Gonium pectorale genome demonstrates co-option of cell cycle regulation during the evolution of multicellularity.</title>
        <authorList>
            <person name="Hanschen E.R."/>
            <person name="Marriage T.N."/>
            <person name="Ferris P.J."/>
            <person name="Hamaji T."/>
            <person name="Toyoda A."/>
            <person name="Fujiyama A."/>
            <person name="Neme R."/>
            <person name="Noguchi H."/>
            <person name="Minakuchi Y."/>
            <person name="Suzuki M."/>
            <person name="Kawai-Toyooka H."/>
            <person name="Smith D.R."/>
            <person name="Sparks H."/>
            <person name="Anderson J."/>
            <person name="Bakaric R."/>
            <person name="Luria V."/>
            <person name="Karger A."/>
            <person name="Kirschner M.W."/>
            <person name="Durand P.M."/>
            <person name="Michod R.E."/>
            <person name="Nozaki H."/>
            <person name="Olson B.J."/>
        </authorList>
    </citation>
    <scope>NUCLEOTIDE SEQUENCE [LARGE SCALE GENOMIC DNA]</scope>
    <source>
        <strain evidence="12">NIES-2863</strain>
    </source>
</reference>
<feature type="transmembrane region" description="Helical" evidence="9">
    <location>
        <begin position="2932"/>
        <end position="2953"/>
    </location>
</feature>
<dbReference type="GO" id="GO:0042806">
    <property type="term" value="F:fucose binding"/>
    <property type="evidence" value="ECO:0007669"/>
    <property type="project" value="UniProtKB-ARBA"/>
</dbReference>
<keyword evidence="9" id="KW-0812">Transmembrane</keyword>
<comment type="caution">
    <text evidence="11">The sequence shown here is derived from an EMBL/GenBank/DDBJ whole genome shotgun (WGS) entry which is preliminary data.</text>
</comment>
<proteinExistence type="inferred from homology"/>